<evidence type="ECO:0000256" key="1">
    <source>
        <dbReference type="SAM" id="SignalP"/>
    </source>
</evidence>
<reference evidence="2 3" key="1">
    <citation type="submission" date="2013-11" db="EMBL/GenBank/DDBJ databases">
        <title>Draft genome of the bovine lungworm Dictyocaulus viviparus.</title>
        <authorList>
            <person name="Mitreva M."/>
        </authorList>
    </citation>
    <scope>NUCLEOTIDE SEQUENCE [LARGE SCALE GENOMIC DNA]</scope>
    <source>
        <strain evidence="2 3">HannoverDv2000</strain>
    </source>
</reference>
<keyword evidence="1" id="KW-0732">Signal</keyword>
<dbReference type="OrthoDB" id="5853260at2759"/>
<accession>A0A0D8XAE1</accession>
<organism evidence="2 3">
    <name type="scientific">Dictyocaulus viviparus</name>
    <name type="common">Bovine lungworm</name>
    <dbReference type="NCBI Taxonomy" id="29172"/>
    <lineage>
        <taxon>Eukaryota</taxon>
        <taxon>Metazoa</taxon>
        <taxon>Ecdysozoa</taxon>
        <taxon>Nematoda</taxon>
        <taxon>Chromadorea</taxon>
        <taxon>Rhabditida</taxon>
        <taxon>Rhabditina</taxon>
        <taxon>Rhabditomorpha</taxon>
        <taxon>Strongyloidea</taxon>
        <taxon>Metastrongylidae</taxon>
        <taxon>Dictyocaulus</taxon>
    </lineage>
</organism>
<feature type="signal peptide" evidence="1">
    <location>
        <begin position="1"/>
        <end position="17"/>
    </location>
</feature>
<dbReference type="AlphaFoldDB" id="A0A0D8XAE1"/>
<reference evidence="3" key="2">
    <citation type="journal article" date="2016" name="Sci. Rep.">
        <title>Dictyocaulus viviparus genome, variome and transcriptome elucidate lungworm biology and support future intervention.</title>
        <authorList>
            <person name="McNulty S.N."/>
            <person name="Strube C."/>
            <person name="Rosa B.A."/>
            <person name="Martin J.C."/>
            <person name="Tyagi R."/>
            <person name="Choi Y.J."/>
            <person name="Wang Q."/>
            <person name="Hallsworth Pepin K."/>
            <person name="Zhang X."/>
            <person name="Ozersky P."/>
            <person name="Wilson R.K."/>
            <person name="Sternberg P.W."/>
            <person name="Gasser R.B."/>
            <person name="Mitreva M."/>
        </authorList>
    </citation>
    <scope>NUCLEOTIDE SEQUENCE [LARGE SCALE GENOMIC DNA]</scope>
    <source>
        <strain evidence="3">HannoverDv2000</strain>
    </source>
</reference>
<proteinExistence type="predicted"/>
<dbReference type="Proteomes" id="UP000053766">
    <property type="component" value="Unassembled WGS sequence"/>
</dbReference>
<evidence type="ECO:0000313" key="3">
    <source>
        <dbReference type="Proteomes" id="UP000053766"/>
    </source>
</evidence>
<evidence type="ECO:0000313" key="2">
    <source>
        <dbReference type="EMBL" id="KJH40707.1"/>
    </source>
</evidence>
<dbReference type="EMBL" id="KN717042">
    <property type="protein sequence ID" value="KJH40707.1"/>
    <property type="molecule type" value="Genomic_DNA"/>
</dbReference>
<name>A0A0D8XAE1_DICVI</name>
<feature type="chain" id="PRO_5002335441" description="MAM domain-containing protein" evidence="1">
    <location>
        <begin position="18"/>
        <end position="303"/>
    </location>
</feature>
<keyword evidence="3" id="KW-1185">Reference proteome</keyword>
<sequence>MLNWWIITSYLFHCTVCCSPFDMGTSPISGVPQELVMSSPYLSAMESIHKARGKETLLGSNVSPASGIALGVSSLPPIFDASELSCFQFDSTCRWRNVEGLFIDELDWFQGSGTLDERRLQIAAGTHIIPEKELADGLYAIVATDTVQLPTAKAILAADQISCQIGPGQLRFKYWSSPEVRLRVCVKKISKAFSEYDFCSTDIEFGDPGPAYIFIVAEHFVFHAPDLQGGFAIIDDIEYKAVLCGKKERIDDNSQKSSIILMKNSSLRERSLTNGAFPFNPIDLHNACDVLTCQYEKSQPCIE</sequence>
<gene>
    <name evidence="2" type="ORF">DICVIV_13333</name>
</gene>
<evidence type="ECO:0008006" key="4">
    <source>
        <dbReference type="Google" id="ProtNLM"/>
    </source>
</evidence>
<protein>
    <recommendedName>
        <fullName evidence="4">MAM domain-containing protein</fullName>
    </recommendedName>
</protein>